<dbReference type="EnsemblPlants" id="OMERI12G00970.1">
    <property type="protein sequence ID" value="OMERI12G00970.1"/>
    <property type="gene ID" value="OMERI12G00970"/>
</dbReference>
<dbReference type="Proteomes" id="UP000008021">
    <property type="component" value="Chromosome 12"/>
</dbReference>
<dbReference type="Gramene" id="OMERI12G00970.1">
    <property type="protein sequence ID" value="OMERI12G00970.1"/>
    <property type="gene ID" value="OMERI12G00970"/>
</dbReference>
<organism evidence="1">
    <name type="scientific">Oryza meridionalis</name>
    <dbReference type="NCBI Taxonomy" id="40149"/>
    <lineage>
        <taxon>Eukaryota</taxon>
        <taxon>Viridiplantae</taxon>
        <taxon>Streptophyta</taxon>
        <taxon>Embryophyta</taxon>
        <taxon>Tracheophyta</taxon>
        <taxon>Spermatophyta</taxon>
        <taxon>Magnoliopsida</taxon>
        <taxon>Liliopsida</taxon>
        <taxon>Poales</taxon>
        <taxon>Poaceae</taxon>
        <taxon>BOP clade</taxon>
        <taxon>Oryzoideae</taxon>
        <taxon>Oryzeae</taxon>
        <taxon>Oryzinae</taxon>
        <taxon>Oryza</taxon>
    </lineage>
</organism>
<protein>
    <submittedName>
        <fullName evidence="1">Uncharacterized protein</fullName>
    </submittedName>
</protein>
<evidence type="ECO:0000313" key="2">
    <source>
        <dbReference type="Proteomes" id="UP000008021"/>
    </source>
</evidence>
<accession>A0A0E0F9A3</accession>
<reference evidence="1" key="1">
    <citation type="submission" date="2015-04" db="UniProtKB">
        <authorList>
            <consortium name="EnsemblPlants"/>
        </authorList>
    </citation>
    <scope>IDENTIFICATION</scope>
</reference>
<reference evidence="1" key="2">
    <citation type="submission" date="2018-05" db="EMBL/GenBank/DDBJ databases">
        <title>OmerRS3 (Oryza meridionalis Reference Sequence Version 3).</title>
        <authorList>
            <person name="Zhang J."/>
            <person name="Kudrna D."/>
            <person name="Lee S."/>
            <person name="Talag J."/>
            <person name="Welchert J."/>
            <person name="Wing R.A."/>
        </authorList>
    </citation>
    <scope>NUCLEOTIDE SEQUENCE [LARGE SCALE GENOMIC DNA]</scope>
    <source>
        <strain evidence="1">cv. OR44</strain>
    </source>
</reference>
<dbReference type="AlphaFoldDB" id="A0A0E0F9A3"/>
<proteinExistence type="predicted"/>
<keyword evidence="2" id="KW-1185">Reference proteome</keyword>
<sequence>MLLPAARLPSRRRRDGGGREAYISATALLHLARSAAFPEPAGRRGGASLLVSPRARGDADLDTAVVAASLPCSCGREQEHAPVGRIGKYPNGRLHRIVRALHRRRHGLGLLKISSMDLGI</sequence>
<dbReference type="HOGENOM" id="CLU_2053393_0_0_1"/>
<name>A0A0E0F9A3_9ORYZ</name>
<evidence type="ECO:0000313" key="1">
    <source>
        <dbReference type="EnsemblPlants" id="OMERI12G00970.1"/>
    </source>
</evidence>